<reference evidence="2" key="1">
    <citation type="journal article" date="2022" name="Int. J. Mol. Sci.">
        <title>Draft Genome of Tanacetum Coccineum: Genomic Comparison of Closely Related Tanacetum-Family Plants.</title>
        <authorList>
            <person name="Yamashiro T."/>
            <person name="Shiraishi A."/>
            <person name="Nakayama K."/>
            <person name="Satake H."/>
        </authorList>
    </citation>
    <scope>NUCLEOTIDE SEQUENCE</scope>
</reference>
<comment type="caution">
    <text evidence="2">The sequence shown here is derived from an EMBL/GenBank/DDBJ whole genome shotgun (WGS) entry which is preliminary data.</text>
</comment>
<protein>
    <submittedName>
        <fullName evidence="2">Uncharacterized protein</fullName>
    </submittedName>
</protein>
<reference evidence="2" key="2">
    <citation type="submission" date="2022-01" db="EMBL/GenBank/DDBJ databases">
        <authorList>
            <person name="Yamashiro T."/>
            <person name="Shiraishi A."/>
            <person name="Satake H."/>
            <person name="Nakayama K."/>
        </authorList>
    </citation>
    <scope>NUCLEOTIDE SEQUENCE</scope>
</reference>
<evidence type="ECO:0000313" key="2">
    <source>
        <dbReference type="EMBL" id="GJS85738.1"/>
    </source>
</evidence>
<organism evidence="2 3">
    <name type="scientific">Tanacetum coccineum</name>
    <dbReference type="NCBI Taxonomy" id="301880"/>
    <lineage>
        <taxon>Eukaryota</taxon>
        <taxon>Viridiplantae</taxon>
        <taxon>Streptophyta</taxon>
        <taxon>Embryophyta</taxon>
        <taxon>Tracheophyta</taxon>
        <taxon>Spermatophyta</taxon>
        <taxon>Magnoliopsida</taxon>
        <taxon>eudicotyledons</taxon>
        <taxon>Gunneridae</taxon>
        <taxon>Pentapetalae</taxon>
        <taxon>asterids</taxon>
        <taxon>campanulids</taxon>
        <taxon>Asterales</taxon>
        <taxon>Asteraceae</taxon>
        <taxon>Asteroideae</taxon>
        <taxon>Anthemideae</taxon>
        <taxon>Anthemidinae</taxon>
        <taxon>Tanacetum</taxon>
    </lineage>
</organism>
<keyword evidence="3" id="KW-1185">Reference proteome</keyword>
<evidence type="ECO:0000313" key="3">
    <source>
        <dbReference type="Proteomes" id="UP001151760"/>
    </source>
</evidence>
<dbReference type="EMBL" id="BQNB010011073">
    <property type="protein sequence ID" value="GJS85738.1"/>
    <property type="molecule type" value="Genomic_DNA"/>
</dbReference>
<accession>A0ABQ4Z6E0</accession>
<sequence length="198" mass="22818">MLAQGQHHFQALLWSKIAVHKRLFAETEVGEAQILDPELIQDTTEKIIQNKQRLKVGWILEVKTVEAKSIRISQSFDGTPKEMFLSFHFGNVKTNSRRNTHNLFTKNQHRRQVLHRKLEDKNRLNGAIIADSNPEEDKETLRRNLLTILIRRKLETINDNESSDDDNDDYDVEKDEEDEHLAPADPSAVPTDDSVPSS</sequence>
<feature type="compositionally biased region" description="Acidic residues" evidence="1">
    <location>
        <begin position="161"/>
        <end position="179"/>
    </location>
</feature>
<evidence type="ECO:0000256" key="1">
    <source>
        <dbReference type="SAM" id="MobiDB-lite"/>
    </source>
</evidence>
<proteinExistence type="predicted"/>
<gene>
    <name evidence="2" type="ORF">Tco_0752279</name>
</gene>
<dbReference type="Proteomes" id="UP001151760">
    <property type="component" value="Unassembled WGS sequence"/>
</dbReference>
<name>A0ABQ4Z6E0_9ASTR</name>
<feature type="region of interest" description="Disordered" evidence="1">
    <location>
        <begin position="156"/>
        <end position="198"/>
    </location>
</feature>